<keyword evidence="7 9" id="KW-0472">Membrane</keyword>
<evidence type="ECO:0000256" key="8">
    <source>
        <dbReference type="ARBA" id="ARBA00039381"/>
    </source>
</evidence>
<feature type="transmembrane region" description="Helical" evidence="9">
    <location>
        <begin position="37"/>
        <end position="59"/>
    </location>
</feature>
<feature type="transmembrane region" description="Helical" evidence="9">
    <location>
        <begin position="289"/>
        <end position="307"/>
    </location>
</feature>
<sequence length="329" mass="34845">MKKIMKFSFNKALFLIWLVIFIGISIKSPSFLTAPYIINVMLRNIVEIGMVALPMTLIIITGGIDLSVGNTMILSAMLGGIAYTKWGTAAAVLATVLTGAACGLLNGVIIAKAKISAMVTTLATMYLFLGLARGISKGDSVYSYGFAEALGNTSLAGLPIQIWIYILLAVIFTLLLGKGLFGRKLYSIGLNVNATRYSGVNTDRMLIIIYTVCGIICALAAFIFLGRFTSVKYDAGTSFNLKVITIVVLGGTSIMGGVGDMKGTILGTLIIATLNSGLTVMNIPIDVQTIVQGVVLIIALIACAVVTERSKKKRIIKVDTGQTVKAEPV</sequence>
<evidence type="ECO:0000256" key="3">
    <source>
        <dbReference type="ARBA" id="ARBA00022475"/>
    </source>
</evidence>
<evidence type="ECO:0000313" key="10">
    <source>
        <dbReference type="EMBL" id="PWJ19048.1"/>
    </source>
</evidence>
<keyword evidence="11" id="KW-1185">Reference proteome</keyword>
<name>A0A2Y9BMB4_9FIRM</name>
<dbReference type="Proteomes" id="UP000245845">
    <property type="component" value="Unassembled WGS sequence"/>
</dbReference>
<gene>
    <name evidence="10" type="ORF">A8806_12410</name>
</gene>
<dbReference type="CDD" id="cd06579">
    <property type="entry name" value="TM_PBP1_transp_AraH_like"/>
    <property type="match status" value="1"/>
</dbReference>
<dbReference type="EMBL" id="QGDL01000024">
    <property type="protein sequence ID" value="PWJ19048.1"/>
    <property type="molecule type" value="Genomic_DNA"/>
</dbReference>
<evidence type="ECO:0000256" key="4">
    <source>
        <dbReference type="ARBA" id="ARBA00022519"/>
    </source>
</evidence>
<feature type="transmembrane region" description="Helical" evidence="9">
    <location>
        <begin position="265"/>
        <end position="283"/>
    </location>
</feature>
<feature type="transmembrane region" description="Helical" evidence="9">
    <location>
        <begin position="117"/>
        <end position="135"/>
    </location>
</feature>
<evidence type="ECO:0000256" key="2">
    <source>
        <dbReference type="ARBA" id="ARBA00022448"/>
    </source>
</evidence>
<evidence type="ECO:0000256" key="6">
    <source>
        <dbReference type="ARBA" id="ARBA00022989"/>
    </source>
</evidence>
<dbReference type="PANTHER" id="PTHR32196">
    <property type="entry name" value="ABC TRANSPORTER PERMEASE PROTEIN YPHD-RELATED-RELATED"/>
    <property type="match status" value="1"/>
</dbReference>
<comment type="subcellular location">
    <subcellularLocation>
        <location evidence="1">Cell membrane</location>
        <topology evidence="1">Multi-pass membrane protein</topology>
    </subcellularLocation>
</comment>
<evidence type="ECO:0000256" key="9">
    <source>
        <dbReference type="SAM" id="Phobius"/>
    </source>
</evidence>
<dbReference type="GO" id="GO:0005886">
    <property type="term" value="C:plasma membrane"/>
    <property type="evidence" value="ECO:0007669"/>
    <property type="project" value="UniProtKB-SubCell"/>
</dbReference>
<dbReference type="PANTHER" id="PTHR32196:SF71">
    <property type="entry name" value="AUTOINDUCER 2 IMPORT SYSTEM PERMEASE PROTEIN LSRD"/>
    <property type="match status" value="1"/>
</dbReference>
<feature type="transmembrane region" description="Helical" evidence="9">
    <location>
        <begin position="239"/>
        <end position="258"/>
    </location>
</feature>
<accession>A0A2Y9BMB4</accession>
<protein>
    <recommendedName>
        <fullName evidence="8">Autoinducer 2 import system permease protein LsrD</fullName>
    </recommendedName>
</protein>
<keyword evidence="3" id="KW-1003">Cell membrane</keyword>
<feature type="transmembrane region" description="Helical" evidence="9">
    <location>
        <begin position="206"/>
        <end position="227"/>
    </location>
</feature>
<dbReference type="InterPro" id="IPR001851">
    <property type="entry name" value="ABC_transp_permease"/>
</dbReference>
<keyword evidence="2" id="KW-0813">Transport</keyword>
<feature type="transmembrane region" description="Helical" evidence="9">
    <location>
        <begin position="155"/>
        <end position="176"/>
    </location>
</feature>
<dbReference type="GO" id="GO:0022857">
    <property type="term" value="F:transmembrane transporter activity"/>
    <property type="evidence" value="ECO:0007669"/>
    <property type="project" value="InterPro"/>
</dbReference>
<dbReference type="Pfam" id="PF02653">
    <property type="entry name" value="BPD_transp_2"/>
    <property type="match status" value="1"/>
</dbReference>
<feature type="transmembrane region" description="Helical" evidence="9">
    <location>
        <begin position="89"/>
        <end position="110"/>
    </location>
</feature>
<keyword evidence="6 9" id="KW-1133">Transmembrane helix</keyword>
<evidence type="ECO:0000313" key="11">
    <source>
        <dbReference type="Proteomes" id="UP000245845"/>
    </source>
</evidence>
<reference evidence="10 11" key="1">
    <citation type="submission" date="2018-05" db="EMBL/GenBank/DDBJ databases">
        <title>The Hungate 1000. A catalogue of reference genomes from the rumen microbiome.</title>
        <authorList>
            <person name="Kelly W."/>
        </authorList>
    </citation>
    <scope>NUCLEOTIDE SEQUENCE [LARGE SCALE GENOMIC DNA]</scope>
    <source>
        <strain evidence="10 11">NLAE-zl-C242</strain>
    </source>
</reference>
<dbReference type="RefSeq" id="WP_242996270.1">
    <property type="nucleotide sequence ID" value="NZ_BAAACK010000028.1"/>
</dbReference>
<keyword evidence="4" id="KW-0997">Cell inner membrane</keyword>
<comment type="caution">
    <text evidence="10">The sequence shown here is derived from an EMBL/GenBank/DDBJ whole genome shotgun (WGS) entry which is preliminary data.</text>
</comment>
<dbReference type="AlphaFoldDB" id="A0A2Y9BMB4"/>
<evidence type="ECO:0000256" key="5">
    <source>
        <dbReference type="ARBA" id="ARBA00022692"/>
    </source>
</evidence>
<evidence type="ECO:0000256" key="7">
    <source>
        <dbReference type="ARBA" id="ARBA00023136"/>
    </source>
</evidence>
<keyword evidence="5 9" id="KW-0812">Transmembrane</keyword>
<organism evidence="10 11">
    <name type="scientific">Faecalicatena orotica</name>
    <dbReference type="NCBI Taxonomy" id="1544"/>
    <lineage>
        <taxon>Bacteria</taxon>
        <taxon>Bacillati</taxon>
        <taxon>Bacillota</taxon>
        <taxon>Clostridia</taxon>
        <taxon>Lachnospirales</taxon>
        <taxon>Lachnospiraceae</taxon>
        <taxon>Faecalicatena</taxon>
    </lineage>
</organism>
<proteinExistence type="predicted"/>
<evidence type="ECO:0000256" key="1">
    <source>
        <dbReference type="ARBA" id="ARBA00004651"/>
    </source>
</evidence>